<evidence type="ECO:0000313" key="3">
    <source>
        <dbReference type="Proteomes" id="UP000178603"/>
    </source>
</evidence>
<organism evidence="2 3">
    <name type="scientific">Candidatus Woesebacteria bacterium RIFCSPHIGHO2_12_FULL_41_24</name>
    <dbReference type="NCBI Taxonomy" id="1802510"/>
    <lineage>
        <taxon>Bacteria</taxon>
        <taxon>Candidatus Woeseibacteriota</taxon>
    </lineage>
</organism>
<keyword evidence="1" id="KW-0812">Transmembrane</keyword>
<name>A0A1F8AU26_9BACT</name>
<gene>
    <name evidence="2" type="ORF">A3E44_03130</name>
</gene>
<evidence type="ECO:0008006" key="4">
    <source>
        <dbReference type="Google" id="ProtNLM"/>
    </source>
</evidence>
<evidence type="ECO:0000256" key="1">
    <source>
        <dbReference type="SAM" id="Phobius"/>
    </source>
</evidence>
<keyword evidence="1" id="KW-0472">Membrane</keyword>
<protein>
    <recommendedName>
        <fullName evidence="4">Baseplate protein J-like domain-containing protein</fullName>
    </recommendedName>
</protein>
<accession>A0A1F8AU26</accession>
<dbReference type="EMBL" id="MGGW01000004">
    <property type="protein sequence ID" value="OGM55253.1"/>
    <property type="molecule type" value="Genomic_DNA"/>
</dbReference>
<comment type="caution">
    <text evidence="2">The sequence shown here is derived from an EMBL/GenBank/DDBJ whole genome shotgun (WGS) entry which is preliminary data.</text>
</comment>
<sequence>MSLIKFGLKEADKEHYWTLIIEEGWVQSAIWKIDEKDEEAQVVSFSSPVRFESDDDLVETVDTSLSATIQSLPKEFPEPSKTVFGVPSSWVNNGQIVPEHLEKIRHICSKLSLAPTGFVVLSEAIAFLTKTQEGSPLSAVVIGLTATSLELSIFKLGKLIGNTKVARSVSLFDDAVEGVSRFTDGMPLPSRFLVYDGKEGEMDEAKEALISADWSANTSDKVKFIHSPKVETVSVNDKILAVSLAGSSEIGKVKSVIMTGIKSEDAEEKVEVTDVVSNIRENEITAGDLGFVNDEDVVIEEKIPVSETKVHKVTPKFKNPFAFPKFKVSSGGSSGKKMLIVGFLLFSVIIIGLTLAWWFLPKATVTIFVSPKTLQEKDTISIDINATGANLEAKVIPGRIEKVKVDGSKTKSVTGTKVVGDKAKGTVKVRNGTPTDVSFAAGTVMEGPNGLKFGLDESVSVSSAISPTLPGTENVSVTAEAIGSEYNLAKDETFKMSNYPKSEIDAVGEADFSGGSSREISAVSQDDVEQLEKSLTDELEDQAEEKMMATLAADESFIEGTVTSSVAEREFDHKVGDEAASVELSLSLEVSALVVDSIDLDGLASKLLEDQTPQGFLFRNEQVDKTFKLEGQSNGVYKVTISFVANLLPNLKVDEIASKISGKYTDVASNYLQTIPGFKKAQISINPRFPGKLGTLPNVKNNISIEISASK</sequence>
<dbReference type="Proteomes" id="UP000178603">
    <property type="component" value="Unassembled WGS sequence"/>
</dbReference>
<feature type="transmembrane region" description="Helical" evidence="1">
    <location>
        <begin position="339"/>
        <end position="360"/>
    </location>
</feature>
<dbReference type="AlphaFoldDB" id="A0A1F8AU26"/>
<keyword evidence="1" id="KW-1133">Transmembrane helix</keyword>
<reference evidence="2 3" key="1">
    <citation type="journal article" date="2016" name="Nat. Commun.">
        <title>Thousands of microbial genomes shed light on interconnected biogeochemical processes in an aquifer system.</title>
        <authorList>
            <person name="Anantharaman K."/>
            <person name="Brown C.T."/>
            <person name="Hug L.A."/>
            <person name="Sharon I."/>
            <person name="Castelle C.J."/>
            <person name="Probst A.J."/>
            <person name="Thomas B.C."/>
            <person name="Singh A."/>
            <person name="Wilkins M.J."/>
            <person name="Karaoz U."/>
            <person name="Brodie E.L."/>
            <person name="Williams K.H."/>
            <person name="Hubbard S.S."/>
            <person name="Banfield J.F."/>
        </authorList>
    </citation>
    <scope>NUCLEOTIDE SEQUENCE [LARGE SCALE GENOMIC DNA]</scope>
</reference>
<proteinExistence type="predicted"/>
<evidence type="ECO:0000313" key="2">
    <source>
        <dbReference type="EMBL" id="OGM55253.1"/>
    </source>
</evidence>